<dbReference type="GO" id="GO:0098855">
    <property type="term" value="C:HCN channel complex"/>
    <property type="evidence" value="ECO:0007669"/>
    <property type="project" value="TreeGrafter"/>
</dbReference>
<gene>
    <name evidence="3" type="ORF">ECPE_LOCUS2019</name>
</gene>
<name>A0A183A4Y4_9TREM</name>
<dbReference type="AlphaFoldDB" id="A0A183A4Y4"/>
<dbReference type="OrthoDB" id="421226at2759"/>
<evidence type="ECO:0000313" key="3">
    <source>
        <dbReference type="EMBL" id="VDP65167.1"/>
    </source>
</evidence>
<evidence type="ECO:0000256" key="1">
    <source>
        <dbReference type="SAM" id="MobiDB-lite"/>
    </source>
</evidence>
<dbReference type="InterPro" id="IPR051413">
    <property type="entry name" value="K/Na_HCN_channel"/>
</dbReference>
<reference evidence="3 4" key="2">
    <citation type="submission" date="2018-11" db="EMBL/GenBank/DDBJ databases">
        <authorList>
            <consortium name="Pathogen Informatics"/>
        </authorList>
    </citation>
    <scope>NUCLEOTIDE SEQUENCE [LARGE SCALE GENOMIC DNA]</scope>
    <source>
        <strain evidence="3 4">Egypt</strain>
    </source>
</reference>
<evidence type="ECO:0000259" key="2">
    <source>
        <dbReference type="Pfam" id="PF08412"/>
    </source>
</evidence>
<evidence type="ECO:0000313" key="4">
    <source>
        <dbReference type="Proteomes" id="UP000272942"/>
    </source>
</evidence>
<feature type="region of interest" description="Disordered" evidence="1">
    <location>
        <begin position="1"/>
        <end position="85"/>
    </location>
</feature>
<dbReference type="GO" id="GO:0005249">
    <property type="term" value="F:voltage-gated potassium channel activity"/>
    <property type="evidence" value="ECO:0007669"/>
    <property type="project" value="TreeGrafter"/>
</dbReference>
<keyword evidence="4" id="KW-1185">Reference proteome</keyword>
<evidence type="ECO:0000313" key="5">
    <source>
        <dbReference type="WBParaSite" id="ECPE_0000201901-mRNA-1"/>
    </source>
</evidence>
<organism evidence="5">
    <name type="scientific">Echinostoma caproni</name>
    <dbReference type="NCBI Taxonomy" id="27848"/>
    <lineage>
        <taxon>Eukaryota</taxon>
        <taxon>Metazoa</taxon>
        <taxon>Spiralia</taxon>
        <taxon>Lophotrochozoa</taxon>
        <taxon>Platyhelminthes</taxon>
        <taxon>Trematoda</taxon>
        <taxon>Digenea</taxon>
        <taxon>Plagiorchiida</taxon>
        <taxon>Echinostomata</taxon>
        <taxon>Echinostomatoidea</taxon>
        <taxon>Echinostomatidae</taxon>
        <taxon>Echinostoma</taxon>
    </lineage>
</organism>
<dbReference type="Proteomes" id="UP000272942">
    <property type="component" value="Unassembled WGS sequence"/>
</dbReference>
<dbReference type="EMBL" id="UZAN01039378">
    <property type="protein sequence ID" value="VDP65167.1"/>
    <property type="molecule type" value="Genomic_DNA"/>
</dbReference>
<dbReference type="GO" id="GO:0003254">
    <property type="term" value="P:regulation of membrane depolarization"/>
    <property type="evidence" value="ECO:0007669"/>
    <property type="project" value="TreeGrafter"/>
</dbReference>
<dbReference type="PANTHER" id="PTHR45689:SF5">
    <property type="entry name" value="I[[H]] CHANNEL, ISOFORM E"/>
    <property type="match status" value="1"/>
</dbReference>
<feature type="compositionally biased region" description="Polar residues" evidence="1">
    <location>
        <begin position="37"/>
        <end position="65"/>
    </location>
</feature>
<dbReference type="GO" id="GO:0035725">
    <property type="term" value="P:sodium ion transmembrane transport"/>
    <property type="evidence" value="ECO:0007669"/>
    <property type="project" value="TreeGrafter"/>
</dbReference>
<proteinExistence type="predicted"/>
<feature type="domain" description="Ion transport N-terminal" evidence="2">
    <location>
        <begin position="124"/>
        <end position="165"/>
    </location>
</feature>
<sequence>MEGTKTVTFDSPDIEETQPLKRNFSSDNLSPRFGPKNPTSSQMGHDFQDSPSSPHGIRTNNSLGTSRPGENDHSTDKSTSTNNFNLNSHSTYSIAALADGNFVEQGSEMAKQSTSSYLKEQFLAFFQPSDNKLAMKLFGSKNALLKEKRRQAQQGKWIIHPCSSFR</sequence>
<accession>A0A183A4Y4</accession>
<protein>
    <submittedName>
        <fullName evidence="5">Ion_trans_N domain-containing protein</fullName>
    </submittedName>
</protein>
<dbReference type="PANTHER" id="PTHR45689">
    <property type="entry name" value="I[[H]] CHANNEL, ISOFORM E"/>
    <property type="match status" value="1"/>
</dbReference>
<reference evidence="5" key="1">
    <citation type="submission" date="2016-06" db="UniProtKB">
        <authorList>
            <consortium name="WormBaseParasite"/>
        </authorList>
    </citation>
    <scope>IDENTIFICATION</scope>
</reference>
<dbReference type="WBParaSite" id="ECPE_0000201901-mRNA-1">
    <property type="protein sequence ID" value="ECPE_0000201901-mRNA-1"/>
    <property type="gene ID" value="ECPE_0000201901"/>
</dbReference>
<dbReference type="Pfam" id="PF08412">
    <property type="entry name" value="Ion_trans_N"/>
    <property type="match status" value="1"/>
</dbReference>
<dbReference type="InterPro" id="IPR013621">
    <property type="entry name" value="Ion_trans_N"/>
</dbReference>